<reference evidence="1" key="2">
    <citation type="submission" date="2022-04" db="EMBL/GenBank/DDBJ databases">
        <title>Antimicrobial genetic elements in methicillin-resistant Macrococcus armenti.</title>
        <authorList>
            <person name="Keller J.E."/>
            <person name="Schwendener S."/>
            <person name="Pantucek R."/>
            <person name="Perreten V."/>
        </authorList>
    </citation>
    <scope>NUCLEOTIDE SEQUENCE</scope>
    <source>
        <strain evidence="1">CCM 2609</strain>
    </source>
</reference>
<accession>A0ABY3ZZH6</accession>
<proteinExistence type="predicted"/>
<protein>
    <submittedName>
        <fullName evidence="1">Uncharacterized protein</fullName>
    </submittedName>
</protein>
<evidence type="ECO:0000313" key="1">
    <source>
        <dbReference type="EMBL" id="UOB21359.1"/>
    </source>
</evidence>
<dbReference type="RefSeq" id="WP_243366921.1">
    <property type="nucleotide sequence ID" value="NZ_CP094348.1"/>
</dbReference>
<organism evidence="1 2">
    <name type="scientific">Macrococcus armenti</name>
    <dbReference type="NCBI Taxonomy" id="2875764"/>
    <lineage>
        <taxon>Bacteria</taxon>
        <taxon>Bacillati</taxon>
        <taxon>Bacillota</taxon>
        <taxon>Bacilli</taxon>
        <taxon>Bacillales</taxon>
        <taxon>Staphylococcaceae</taxon>
        <taxon>Macrococcus</taxon>
    </lineage>
</organism>
<dbReference type="EMBL" id="CP094348">
    <property type="protein sequence ID" value="UOB21359.1"/>
    <property type="molecule type" value="Genomic_DNA"/>
</dbReference>
<gene>
    <name evidence="1" type="ORF">MRZ06_04555</name>
</gene>
<name>A0ABY3ZZH6_9STAP</name>
<evidence type="ECO:0000313" key="2">
    <source>
        <dbReference type="Proteomes" id="UP000830343"/>
    </source>
</evidence>
<sequence length="165" mass="19649">MNYKELDKKYKKLGKLSNEKNEIEKILIDKYKAFEIPLYSIDEEDYTNDDEVNERYIYKLFHINNSNILNDIVDKSLIDIEDYYPELLDKFDYDSLILKHNSGKGVSIVLETKDGKHVSNFKVYGMASRLVSHLVCYVPFENIKFKINNPSYQYYLECLRENNFI</sequence>
<dbReference type="Proteomes" id="UP000830343">
    <property type="component" value="Chromosome"/>
</dbReference>
<reference evidence="1" key="1">
    <citation type="submission" date="2022-03" db="EMBL/GenBank/DDBJ databases">
        <authorList>
            <person name="Vrbovska V."/>
            <person name="Kovarovic V."/>
            <person name="Botka T."/>
            <person name="Pantucek R."/>
        </authorList>
    </citation>
    <scope>NUCLEOTIDE SEQUENCE</scope>
    <source>
        <strain evidence="1">CCM 2609</strain>
    </source>
</reference>
<keyword evidence="2" id="KW-1185">Reference proteome</keyword>